<dbReference type="Proteomes" id="UP001153069">
    <property type="component" value="Unassembled WGS sequence"/>
</dbReference>
<comment type="caution">
    <text evidence="3">The sequence shown here is derived from an EMBL/GenBank/DDBJ whole genome shotgun (WGS) entry which is preliminary data.</text>
</comment>
<name>A0A9N8DCI8_9STRA</name>
<gene>
    <name evidence="3" type="ORF">SEMRO_34_G022020.1</name>
</gene>
<keyword evidence="2" id="KW-0732">Signal</keyword>
<feature type="chain" id="PRO_5040357488" evidence="2">
    <location>
        <begin position="26"/>
        <end position="561"/>
    </location>
</feature>
<feature type="compositionally biased region" description="Polar residues" evidence="1">
    <location>
        <begin position="238"/>
        <end position="278"/>
    </location>
</feature>
<evidence type="ECO:0000256" key="1">
    <source>
        <dbReference type="SAM" id="MobiDB-lite"/>
    </source>
</evidence>
<evidence type="ECO:0000313" key="3">
    <source>
        <dbReference type="EMBL" id="CAB9498269.1"/>
    </source>
</evidence>
<dbReference type="OrthoDB" id="10068079at2759"/>
<organism evidence="3 4">
    <name type="scientific">Seminavis robusta</name>
    <dbReference type="NCBI Taxonomy" id="568900"/>
    <lineage>
        <taxon>Eukaryota</taxon>
        <taxon>Sar</taxon>
        <taxon>Stramenopiles</taxon>
        <taxon>Ochrophyta</taxon>
        <taxon>Bacillariophyta</taxon>
        <taxon>Bacillariophyceae</taxon>
        <taxon>Bacillariophycidae</taxon>
        <taxon>Naviculales</taxon>
        <taxon>Naviculaceae</taxon>
        <taxon>Seminavis</taxon>
    </lineage>
</organism>
<feature type="compositionally biased region" description="Polar residues" evidence="1">
    <location>
        <begin position="410"/>
        <end position="421"/>
    </location>
</feature>
<keyword evidence="3" id="KW-0675">Receptor</keyword>
<feature type="compositionally biased region" description="Polar residues" evidence="1">
    <location>
        <begin position="341"/>
        <end position="358"/>
    </location>
</feature>
<dbReference type="EMBL" id="CAICTM010000034">
    <property type="protein sequence ID" value="CAB9498269.1"/>
    <property type="molecule type" value="Genomic_DNA"/>
</dbReference>
<sequence length="561" mass="59047">MKLASTFLSLLLWYLSLGLSAPTNAYEIIDVFHGDLAAGECYSVERNLSSFVDPVGCVVTNIVYTYFNGGNETGTPRVDYLTVQADVMHDCFDTSIKNTCLVYADGHGMCNRCSYHDDMLTLDDCRNLPGVFQRGEHSVSFFSNPQTGDEPCDTDFFPLAPDDTKCDHPALAPRGPTTTESPVPQSMPPTSSQIPASDIPTSSPIPNSLAPTTSLATSDTPTLEMSATGVPSLDFGTSIPSGEVSATNTPSDESSLTDVPSHGFDTSTPSGEDSASITPSLTLIPKTDAPTLESSFTEVPSLDHDTSSPSDQDSASFTPSTESSLTEVPSLDHDTLAPSGEDSTTGTIPPSMTSTAAPTSDHAPTPAIIALTSVPTDSGSSTPSPSIMATSSPTESSSVPGSTNGSSLSPRTGTPSNGTSTQNCLDDWANGVAEEDNCFAVDRFVCTEVKDDGCTSISALYHYYNEDMGSSNLESYYHITVHSFFGCSASMPDEPSNGCSVLVEGHECRTCVNNKDENLLVDCSNLGFIFSRTIQSVSLREDGGHLDIAQTDAMCNFGASA</sequence>
<feature type="signal peptide" evidence="2">
    <location>
        <begin position="1"/>
        <end position="25"/>
    </location>
</feature>
<proteinExistence type="predicted"/>
<feature type="compositionally biased region" description="Polar residues" evidence="1">
    <location>
        <begin position="176"/>
        <end position="225"/>
    </location>
</feature>
<feature type="region of interest" description="Disordered" evidence="1">
    <location>
        <begin position="293"/>
        <end position="421"/>
    </location>
</feature>
<dbReference type="AlphaFoldDB" id="A0A9N8DCI8"/>
<feature type="compositionally biased region" description="Polar residues" evidence="1">
    <location>
        <begin position="307"/>
        <end position="327"/>
    </location>
</feature>
<evidence type="ECO:0000256" key="2">
    <source>
        <dbReference type="SAM" id="SignalP"/>
    </source>
</evidence>
<keyword evidence="4" id="KW-1185">Reference proteome</keyword>
<protein>
    <submittedName>
        <fullName evidence="3">Mediates binding to human platelets, possibly through a receptor-ligand interaction. Probably associated with virulence in endovascular infection By similarity</fullName>
    </submittedName>
</protein>
<accession>A0A9N8DCI8</accession>
<reference evidence="3" key="1">
    <citation type="submission" date="2020-06" db="EMBL/GenBank/DDBJ databases">
        <authorList>
            <consortium name="Plant Systems Biology data submission"/>
        </authorList>
    </citation>
    <scope>NUCLEOTIDE SEQUENCE</scope>
    <source>
        <strain evidence="3">D6</strain>
    </source>
</reference>
<evidence type="ECO:0000313" key="4">
    <source>
        <dbReference type="Proteomes" id="UP001153069"/>
    </source>
</evidence>
<feature type="region of interest" description="Disordered" evidence="1">
    <location>
        <begin position="152"/>
        <end position="278"/>
    </location>
</feature>
<feature type="compositionally biased region" description="Low complexity" evidence="1">
    <location>
        <begin position="372"/>
        <end position="409"/>
    </location>
</feature>